<feature type="chain" id="PRO_5044743086" evidence="3">
    <location>
        <begin position="22"/>
        <end position="129"/>
    </location>
</feature>
<protein>
    <submittedName>
        <fullName evidence="4">Uncharacterized protein</fullName>
    </submittedName>
</protein>
<dbReference type="EMBL" id="JACVVK020000065">
    <property type="protein sequence ID" value="KAK7496709.1"/>
    <property type="molecule type" value="Genomic_DNA"/>
</dbReference>
<evidence type="ECO:0000313" key="4">
    <source>
        <dbReference type="EMBL" id="KAK7496709.1"/>
    </source>
</evidence>
<accession>A0ABD0LB70</accession>
<dbReference type="AlphaFoldDB" id="A0ABD0LB70"/>
<keyword evidence="5" id="KW-1185">Reference proteome</keyword>
<feature type="signal peptide" evidence="3">
    <location>
        <begin position="1"/>
        <end position="21"/>
    </location>
</feature>
<gene>
    <name evidence="4" type="ORF">BaRGS_00012116</name>
</gene>
<name>A0ABD0LB70_9CAEN</name>
<organism evidence="4 5">
    <name type="scientific">Batillaria attramentaria</name>
    <dbReference type="NCBI Taxonomy" id="370345"/>
    <lineage>
        <taxon>Eukaryota</taxon>
        <taxon>Metazoa</taxon>
        <taxon>Spiralia</taxon>
        <taxon>Lophotrochozoa</taxon>
        <taxon>Mollusca</taxon>
        <taxon>Gastropoda</taxon>
        <taxon>Caenogastropoda</taxon>
        <taxon>Sorbeoconcha</taxon>
        <taxon>Cerithioidea</taxon>
        <taxon>Batillariidae</taxon>
        <taxon>Batillaria</taxon>
    </lineage>
</organism>
<feature type="transmembrane region" description="Helical" evidence="2">
    <location>
        <begin position="110"/>
        <end position="128"/>
    </location>
</feature>
<proteinExistence type="predicted"/>
<evidence type="ECO:0000256" key="1">
    <source>
        <dbReference type="SAM" id="MobiDB-lite"/>
    </source>
</evidence>
<evidence type="ECO:0000256" key="2">
    <source>
        <dbReference type="SAM" id="Phobius"/>
    </source>
</evidence>
<keyword evidence="2" id="KW-0472">Membrane</keyword>
<feature type="compositionally biased region" description="Low complexity" evidence="1">
    <location>
        <begin position="50"/>
        <end position="61"/>
    </location>
</feature>
<evidence type="ECO:0000313" key="5">
    <source>
        <dbReference type="Proteomes" id="UP001519460"/>
    </source>
</evidence>
<sequence>MKLLLLSVLVVLGYLTQETRGQNNSSSSSTAVTTDPVSATGQNKTGNPEAATTTAAVTTTTPIPDGKNGGTCRGTGTACDGHAKCSNSKCVCEDDYVALGGADCSGGGRAVANLVLLLMAAIMTLISFR</sequence>
<reference evidence="4 5" key="1">
    <citation type="journal article" date="2023" name="Sci. Data">
        <title>Genome assembly of the Korean intertidal mud-creeper Batillaria attramentaria.</title>
        <authorList>
            <person name="Patra A.K."/>
            <person name="Ho P.T."/>
            <person name="Jun S."/>
            <person name="Lee S.J."/>
            <person name="Kim Y."/>
            <person name="Won Y.J."/>
        </authorList>
    </citation>
    <scope>NUCLEOTIDE SEQUENCE [LARGE SCALE GENOMIC DNA]</scope>
    <source>
        <strain evidence="4">Wonlab-2016</strain>
    </source>
</reference>
<evidence type="ECO:0000256" key="3">
    <source>
        <dbReference type="SAM" id="SignalP"/>
    </source>
</evidence>
<keyword evidence="3" id="KW-0732">Signal</keyword>
<dbReference type="Proteomes" id="UP001519460">
    <property type="component" value="Unassembled WGS sequence"/>
</dbReference>
<feature type="compositionally biased region" description="Low complexity" evidence="1">
    <location>
        <begin position="25"/>
        <end position="40"/>
    </location>
</feature>
<keyword evidence="2" id="KW-0812">Transmembrane</keyword>
<feature type="region of interest" description="Disordered" evidence="1">
    <location>
        <begin position="19"/>
        <end position="69"/>
    </location>
</feature>
<keyword evidence="2" id="KW-1133">Transmembrane helix</keyword>
<comment type="caution">
    <text evidence="4">The sequence shown here is derived from an EMBL/GenBank/DDBJ whole genome shotgun (WGS) entry which is preliminary data.</text>
</comment>